<dbReference type="Proteomes" id="UP000593567">
    <property type="component" value="Unassembled WGS sequence"/>
</dbReference>
<protein>
    <submittedName>
        <fullName evidence="1">C15orf26</fullName>
    </submittedName>
</protein>
<proteinExistence type="predicted"/>
<accession>A0A7J7K701</accession>
<evidence type="ECO:0000313" key="2">
    <source>
        <dbReference type="Proteomes" id="UP000593567"/>
    </source>
</evidence>
<dbReference type="GO" id="GO:0060271">
    <property type="term" value="P:cilium assembly"/>
    <property type="evidence" value="ECO:0007669"/>
    <property type="project" value="TreeGrafter"/>
</dbReference>
<dbReference type="PANTHER" id="PTHR24274">
    <property type="entry name" value="CILIA- AND FLAGELLA-ASSOCIATED PROTEIN 161"/>
    <property type="match status" value="1"/>
</dbReference>
<evidence type="ECO:0000313" key="1">
    <source>
        <dbReference type="EMBL" id="KAF6033724.1"/>
    </source>
</evidence>
<dbReference type="EMBL" id="VXIV02001251">
    <property type="protein sequence ID" value="KAF6033724.1"/>
    <property type="molecule type" value="Genomic_DNA"/>
</dbReference>
<organism evidence="1 2">
    <name type="scientific">Bugula neritina</name>
    <name type="common">Brown bryozoan</name>
    <name type="synonym">Sertularia neritina</name>
    <dbReference type="NCBI Taxonomy" id="10212"/>
    <lineage>
        <taxon>Eukaryota</taxon>
        <taxon>Metazoa</taxon>
        <taxon>Spiralia</taxon>
        <taxon>Lophotrochozoa</taxon>
        <taxon>Bryozoa</taxon>
        <taxon>Gymnolaemata</taxon>
        <taxon>Cheilostomatida</taxon>
        <taxon>Flustrina</taxon>
        <taxon>Buguloidea</taxon>
        <taxon>Bugulidae</taxon>
        <taxon>Bugula</taxon>
    </lineage>
</organism>
<dbReference type="InterPro" id="IPR055325">
    <property type="entry name" value="CF161"/>
</dbReference>
<name>A0A7J7K701_BUGNE</name>
<dbReference type="Pfam" id="PF24569">
    <property type="entry name" value="CFAP161"/>
    <property type="match status" value="1"/>
</dbReference>
<reference evidence="1" key="1">
    <citation type="submission" date="2020-06" db="EMBL/GenBank/DDBJ databases">
        <title>Draft genome of Bugula neritina, a colonial animal packing powerful symbionts and potential medicines.</title>
        <authorList>
            <person name="Rayko M."/>
        </authorList>
    </citation>
    <scope>NUCLEOTIDE SEQUENCE [LARGE SCALE GENOMIC DNA]</scope>
    <source>
        <strain evidence="1">Kwan_BN1</strain>
    </source>
</reference>
<sequence length="277" mass="31173">MTTRTYAPSVRVGNWNEDIQLEEDTIKDFLEKRERGELLIQKSADFSAIVLKGTALSVVNDGALHMGDCVQLVNPMAADRTKYFANIDPRDESCLSVNISASKLLAERKIAGTCQVSSSINHKSPYARNTFVIESVDGSPLQSQLHFNQPFCLRTTEDANSNRLGQLYLSSDTLTLQRQAKKSRHQEVLLVPERSFLCQWHVTYLDPQMRLEMEGRPVPANAKVLFVHSKTGQSLCIEEACKVKTMLGFEYEVTATTCLDSHKAEKECNHWIFKTGN</sequence>
<keyword evidence="2" id="KW-1185">Reference proteome</keyword>
<dbReference type="PANTHER" id="PTHR24274:SF1">
    <property type="entry name" value="CILIA- AND FLAGELLA-ASSOCIATED PROTEIN 161"/>
    <property type="match status" value="1"/>
</dbReference>
<dbReference type="AlphaFoldDB" id="A0A7J7K701"/>
<dbReference type="Gene3D" id="2.80.10.50">
    <property type="match status" value="1"/>
</dbReference>
<dbReference type="OrthoDB" id="2126411at2759"/>
<comment type="caution">
    <text evidence="1">The sequence shown here is derived from an EMBL/GenBank/DDBJ whole genome shotgun (WGS) entry which is preliminary data.</text>
</comment>
<dbReference type="GO" id="GO:0031514">
    <property type="term" value="C:motile cilium"/>
    <property type="evidence" value="ECO:0007669"/>
    <property type="project" value="TreeGrafter"/>
</dbReference>
<gene>
    <name evidence="1" type="ORF">EB796_007966</name>
</gene>